<feature type="domain" description="ABC toxin N-terminal" evidence="3">
    <location>
        <begin position="1753"/>
        <end position="1877"/>
    </location>
</feature>
<dbReference type="Pfam" id="PF18413">
    <property type="entry name" value="Neuraminidase"/>
    <property type="match status" value="1"/>
</dbReference>
<evidence type="ECO:0000259" key="2">
    <source>
        <dbReference type="Pfam" id="PF18413"/>
    </source>
</evidence>
<feature type="domain" description="Tc toxin complex TcA C-terminal TcB-binding" evidence="1">
    <location>
        <begin position="2979"/>
        <end position="3262"/>
    </location>
</feature>
<gene>
    <name evidence="4" type="ORF">H072_7989</name>
</gene>
<evidence type="ECO:0000259" key="3">
    <source>
        <dbReference type="Pfam" id="PF20220"/>
    </source>
</evidence>
<evidence type="ECO:0000313" key="5">
    <source>
        <dbReference type="Proteomes" id="UP000015100"/>
    </source>
</evidence>
<evidence type="ECO:0000259" key="1">
    <source>
        <dbReference type="Pfam" id="PF18276"/>
    </source>
</evidence>
<dbReference type="HOGENOM" id="CLU_000189_1_0_1"/>
<dbReference type="InterPro" id="IPR041079">
    <property type="entry name" value="Neuraminidase-like"/>
</dbReference>
<dbReference type="OrthoDB" id="4940706at2759"/>
<dbReference type="STRING" id="1284197.S8A6E4"/>
<feature type="domain" description="Neuraminidase-like" evidence="2">
    <location>
        <begin position="1909"/>
        <end position="2066"/>
    </location>
</feature>
<reference evidence="5" key="2">
    <citation type="submission" date="2013-04" db="EMBL/GenBank/DDBJ databases">
        <title>Genomic mechanisms accounting for the adaptation to parasitism in nematode-trapping fungi.</title>
        <authorList>
            <person name="Ahren D.G."/>
        </authorList>
    </citation>
    <scope>NUCLEOTIDE SEQUENCE [LARGE SCALE GENOMIC DNA]</scope>
    <source>
        <strain evidence="5">CBS 200.50</strain>
    </source>
</reference>
<dbReference type="Pfam" id="PF20220">
    <property type="entry name" value="ABC_toxin_N"/>
    <property type="match status" value="1"/>
</dbReference>
<proteinExistence type="predicted"/>
<organism evidence="4 5">
    <name type="scientific">Dactylellina haptotyla (strain CBS 200.50)</name>
    <name type="common">Nematode-trapping fungus</name>
    <name type="synonym">Monacrosporium haptotylum</name>
    <dbReference type="NCBI Taxonomy" id="1284197"/>
    <lineage>
        <taxon>Eukaryota</taxon>
        <taxon>Fungi</taxon>
        <taxon>Dikarya</taxon>
        <taxon>Ascomycota</taxon>
        <taxon>Pezizomycotina</taxon>
        <taxon>Orbiliomycetes</taxon>
        <taxon>Orbiliales</taxon>
        <taxon>Orbiliaceae</taxon>
        <taxon>Dactylellina</taxon>
    </lineage>
</organism>
<dbReference type="EMBL" id="AQGS01000575">
    <property type="protein sequence ID" value="EPS38359.1"/>
    <property type="molecule type" value="Genomic_DNA"/>
</dbReference>
<dbReference type="Proteomes" id="UP000015100">
    <property type="component" value="Unassembled WGS sequence"/>
</dbReference>
<dbReference type="eggNOG" id="ENOG502RX9A">
    <property type="taxonomic scope" value="Eukaryota"/>
</dbReference>
<protein>
    <submittedName>
        <fullName evidence="4">Uncharacterized protein</fullName>
    </submittedName>
</protein>
<dbReference type="InterPro" id="IPR040840">
    <property type="entry name" value="TcA_TcB_BD"/>
</dbReference>
<reference evidence="4 5" key="1">
    <citation type="journal article" date="2013" name="PLoS Genet.">
        <title>Genomic mechanisms accounting for the adaptation to parasitism in nematode-trapping fungi.</title>
        <authorList>
            <person name="Meerupati T."/>
            <person name="Andersson K.M."/>
            <person name="Friman E."/>
            <person name="Kumar D."/>
            <person name="Tunlid A."/>
            <person name="Ahren D."/>
        </authorList>
    </citation>
    <scope>NUCLEOTIDE SEQUENCE [LARGE SCALE GENOMIC DNA]</scope>
    <source>
        <strain evidence="4 5">CBS 200.50</strain>
    </source>
</reference>
<name>S8A6E4_DACHA</name>
<evidence type="ECO:0000313" key="4">
    <source>
        <dbReference type="EMBL" id="EPS38359.1"/>
    </source>
</evidence>
<dbReference type="Pfam" id="PF18276">
    <property type="entry name" value="TcA_TcB_BD"/>
    <property type="match status" value="1"/>
</dbReference>
<dbReference type="InterPro" id="IPR046839">
    <property type="entry name" value="ABC_toxin_N"/>
</dbReference>
<keyword evidence="5" id="KW-1185">Reference proteome</keyword>
<comment type="caution">
    <text evidence="4">The sequence shown here is derived from an EMBL/GenBank/DDBJ whole genome shotgun (WGS) entry which is preliminary data.</text>
</comment>
<sequence length="3445" mass="386791">MATSLPISRIPIIVNPVTLAADYIVKGVVQLPDETPLPGLLVQAFDIDLRSQELLGDAVTSADGSYNIKFNIKAFAHAERGGPDIKIFVYSSPGPRLRSVETSSIQRNLAFTSSLLVPSEESRPISSASSNTGSNNGAVQGSAVESPILVSEIHFNCSQETVIDLVIGGTEVRGKPEYQKLLEAMTPVLDTLNPQDLVEDEKFQDITFLSSELEEPADSIRFMAQAHHHAVETQIPAETFYGLFREHLPTELTQLLAIPFDTIKLALQKAADDNIISQLSERVLGVVLNRFEFLASDYAARRTDSTPGEYTHNTLGDILSTVIENPLPAIKLIQQNLPEKEFWDAVNKDPQLQTKAKELDFALRMSFATLNNAKLIQVVQKYYEIRSMSQMAKLNKKMLIEAIANADGAIPADIPGDTPTERIDLYASAILEVVEQEVPTDFVNYRLLDEDDDKIYGQFDEKPEFLLFLKLNSTFQINGKGLPAYLVDNPDALNQIPEEKRESTRVALESFQRLYSVAPKYSHARILQAAGFKSAEAIVKVGQVIFTSTFSSKFDSPGEAARVFENAKHTHAIASHLFGVHGSILNPPGFFQTGNENLSPLPMIKNPQPQVLAKLPNMKGLFQSIDTCACGECRSVVSPAAYLVDILYFLKSRTVITGATMENGAWKATYGTDMSGNVVNFKDKLFNRRSDIGDIELTCDNTNTALPYSDIVLEILENFVEQPPQFPPEGFTIPALESIKLDAAEISETLKAILVNTTSIKLSFLVLDGGEIHIRSQSQQTSGSTSERLAAPQYTHPIVYDSVLAKQVYPWNLPLNLAETTIREYGNLIGITLDQISQAFSDDYGLSYLSSDEVAFTALRIPLVEVAIIANDLAGIPGNQNEWNFWGFRTEQLDSTSLGRVPDPADNATWLTSGVWNDILVSRVDVFMQQAGLTYIEVLNILEIWQTISTGMQANITTNSDEVPEDTCDLSLLRIAHVDRGTLRRVVSFLRLWRRLKSWTMADLARIADALNPDWDSVESMRKFIRNIWHVSLLQSELGLSTESLSVFWADISVEIYHSHSDDEQEEEDLEKEESLYNRLFLNNLILTRKNPDYEKFRDPSKLSGSLGIVIPLIAAGFSIGLNEVTTFIDILTDVLPSTIFDYSLNLQNLSTLYRHILLSKSLGSSALDYRKLLLLVDQNPFRSTLDSLSFVMRVRKIQNSSVPVLTLDYLLRNDQEAFEKQAALEQNISSLIQLQVALNQIFSDNTYDSSVPDIDGSVTTKKLGALGVPDSILPDIINILLDKRSYEVQLSAPLVGFKQDTIPEKYQDRLFYDPVSSIVSYSRSITDTAHPEILNIMPENSMWTSAIDAIYQEPRVLLKRNMLNFTPLIFSVLLDEKIPSPFPPASLKNKVFYTSSNKFLNSIGPLTAAESELLKSLFPSNSNAEAAIGNLYQAPDNPPAFNPENTFLTASEVENLFRLGLENDKVTRPEERFEVLLSKALPKLKNKLSDSAISQAMAKVTGLPAPLTDLLTNSYLKVGALSINTILKGEKFVASDASVKVDITTFPDQFGALELLQKAALVCQALKLDEELVKLICRPSTDDPIWLTLSQLSPTLHSDGYTQFQKYEYLVELVGLASKLKTGSSTSVLVDIFANADIGSLTREKFINYILIAKPKWRKEDLEYLLGSEAFSWSFPSDPIPPPHKSFHNDHRPILKTVDSMSTIISAGLSVPLARRITSDSVLEADAYEVVQACKSRYEDESWSILSKQVQDNLRELQREALISHLLRNVGPERELPWRDTDDLFAYFLIDVEMTPAQLTSRIKQAISSVQLFVQRCIMNLENGIKVFGEADNGWLEWSWMKSQVIHAANRKIYLYPENYLVPELRDNRSSFFDELVKGLSQKDLNDDTAEEAFRSYLEKLDAISHIKVIAYYHETLTDQWYNKAVDNFHVFGRTLGEPSKIYYCRRYNQIFWTPWEAINLDINSDHVIATRWSGRLFLFWLTFIENSVPSDAINPQGLIPNTVTFWSIYLSWSEFKGKKWTAPRKSQSALAVPKSGTFLDESTIQGPTSGNGVKIGKENIMLRIVYGPNDKYIDIRVMANVGDVFPDKTKFSGVKIDRAFTHILGRFQMDQSNGDPRVEGVRYLARPEGLFTQYDKPEWPPLKEDGTDKFLNNTYSNPARILIPFLSNVNTVDNFLILPAGTVPETNGYIENTDFKGNESTLKVITTSISPPSVENTTTLISKRRDDPLLSMSKLQYSPFKILPPLQDMIFACQRPFFFRRGRDTYFVDPQGSIKPVASTGPVYRNPSFKFTDIFSKIKLPPLMDESIFVPPGDPGPGPVIRSPLTNSALLSDGAFVAGETFQPAGVQLQSFSTSQGQDTTQLSLTQNTLPWLQSTRGTTGGLTKWGSILIDRVTQYTTYGNFKFSSFYHPLVPKFVYALNTGGVEGLLRRETQLEEDSSYFKTNYKPSNLLVPVEENYAKYDVDFDDGVFASYNWELFFHVPIYIADRLSQEQKYEEARRWFHFVFDPTDNSSGERPAKYWRTKPFYETSTAEYEAEAIPAILDALSGRKNASTDPRVAKFFNNLDNSVKAWREDPFKPYLVARARTVAFQKYVVMKYLDNLIAWGDSLFRRDTIEAINEATQIYVLASEILGPRPPKVPERVKPTPETFNSIQNKIDSFGNFTAPWELFVGPNAPREPSATGTSGNVMVSPVYESSNATPHQILYFQPPRNDKFLSYWSTVEDRLFKIRHSMNIDGVVRSLPLWDPPIDPSILVRAVAAGVSLSTVLNDTLGVSQPHYRFSIMLAKAVDLCNELKGLGAALLAALEKQDGERLSLLRSQQEKTVLASVRTLKEQHIAEAKEAVQGLVAGRDLIIAKQEYFLSTLPLNPNEIHYLQIENDILKMQEEVANAQLVAKIAAMIPDFKTACPLSLGALFGGQNIAMAAGFFADFRQRQISGLMRQSSIAQTMAGWDRRVKDMTFQYSQAVKELKTHDSQIKAAQIRQIMAEQELKSHDLQIENATQLEEFLKSKWTNEELYDWSVGQISTLFFQTYNLAYEAAKRAEKVFQIELADQNTNFVKFGYWDSRRKGLLAGENLLYDLKAMESAYLDRNKREYEIRQPYSLAQMDPVAFLQLREQGECFFSIPEVFFDLEYPGHYLRRLKTVSVTVPCVTGPLTNIPLTLSLISSSVRMTPLLGTRYARADNDIRFKDTYGLTQSIVTSTAQGDTGLFETNLKDERYLPFENAGAISNWKLTLNKATKRFDHNTITDIVIQLSFTAREGGEVLRTSAQTDAKDKALKLISRAEGKKGLSRLFDLKYEFVNEWYLFKKSGAGEGSDELKMKINLEPGRFPLLFKYTDITVTRVELMFILSKDAKKDAENVKNNISFRVNGNESETISPFGKIEDLTKTGIIRGATNMNLTVGEEAGLDIRVKLEDPGKIKSAIIDRVYLLADYTANIANI</sequence>
<dbReference type="OMA" id="VYNWELF"/>
<accession>S8A6E4</accession>